<sequence>MKNIQNINIILMLLFSSIILFSCKDDKDEINPNDKNSITLSFDNKVGDKSLVLGTGTYTNSSGEDFTVTTLNYFISNVSFKKEDGTVVKFPNNYFLVKQSDAGSLEAELKDVPAGNYKEVSFMVGVDSTKSVSDVSQRIGVLDPASYGDDGMYWAWNSGYIFFKFEGTSSVIPTNATGKRPFQLHVGGFGGMTTKTANNLRTVTLPLVNAATVRSNIAPEVHLFVDILKVFNGTTQIKLAQTNLVHGITAAIPIADNYKSMFSVDHVHNDAQ</sequence>
<dbReference type="EMBL" id="JAYGIL010000003">
    <property type="protein sequence ID" value="MEA5401891.1"/>
    <property type="molecule type" value="Genomic_DNA"/>
</dbReference>
<dbReference type="InterPro" id="IPR046863">
    <property type="entry name" value="MbnP-like_dom"/>
</dbReference>
<protein>
    <submittedName>
        <fullName evidence="2">MbnP family protein</fullName>
    </submittedName>
</protein>
<dbReference type="Proteomes" id="UP001303899">
    <property type="component" value="Unassembled WGS sequence"/>
</dbReference>
<name>A0ABU5S0H4_9BACT</name>
<keyword evidence="3" id="KW-1185">Reference proteome</keyword>
<gene>
    <name evidence="2" type="ORF">VB776_03115</name>
</gene>
<comment type="caution">
    <text evidence="2">The sequence shown here is derived from an EMBL/GenBank/DDBJ whole genome shotgun (WGS) entry which is preliminary data.</text>
</comment>
<proteinExistence type="predicted"/>
<evidence type="ECO:0000313" key="2">
    <source>
        <dbReference type="EMBL" id="MEA5401891.1"/>
    </source>
</evidence>
<accession>A0ABU5S0H4</accession>
<organism evidence="2 3">
    <name type="scientific">Arcicella gelida</name>
    <dbReference type="NCBI Taxonomy" id="2984195"/>
    <lineage>
        <taxon>Bacteria</taxon>
        <taxon>Pseudomonadati</taxon>
        <taxon>Bacteroidota</taxon>
        <taxon>Cytophagia</taxon>
        <taxon>Cytophagales</taxon>
        <taxon>Flectobacillaceae</taxon>
        <taxon>Arcicella</taxon>
    </lineage>
</organism>
<dbReference type="PROSITE" id="PS51257">
    <property type="entry name" value="PROKAR_LIPOPROTEIN"/>
    <property type="match status" value="1"/>
</dbReference>
<evidence type="ECO:0000259" key="1">
    <source>
        <dbReference type="Pfam" id="PF20243"/>
    </source>
</evidence>
<dbReference type="Pfam" id="PF20243">
    <property type="entry name" value="MbnP"/>
    <property type="match status" value="1"/>
</dbReference>
<dbReference type="RefSeq" id="WP_323325923.1">
    <property type="nucleotide sequence ID" value="NZ_JAYGIL010000003.1"/>
</dbReference>
<feature type="domain" description="Copper-binding protein MbnP-like" evidence="1">
    <location>
        <begin position="36"/>
        <end position="243"/>
    </location>
</feature>
<evidence type="ECO:0000313" key="3">
    <source>
        <dbReference type="Proteomes" id="UP001303899"/>
    </source>
</evidence>
<reference evidence="2 3" key="1">
    <citation type="submission" date="2023-12" db="EMBL/GenBank/DDBJ databases">
        <title>Novel species of the genus Arcicella isolated from rivers.</title>
        <authorList>
            <person name="Lu H."/>
        </authorList>
    </citation>
    <scope>NUCLEOTIDE SEQUENCE [LARGE SCALE GENOMIC DNA]</scope>
    <source>
        <strain evidence="2 3">DC2W</strain>
    </source>
</reference>